<evidence type="ECO:0000256" key="3">
    <source>
        <dbReference type="ARBA" id="ARBA00023163"/>
    </source>
</evidence>
<evidence type="ECO:0000256" key="2">
    <source>
        <dbReference type="ARBA" id="ARBA00023125"/>
    </source>
</evidence>
<sequence>MTKHTVFPGIRLSDSTSNPSLYLQGQGIHNSDLVFRNYGDTVSSFVELFSPFMFLYGKVSQINDQFVLTEVTKSHNFTISSSYSEFITAETTSLHRHEFFEITYIVSGTLHMIIEGQDYYFHENDCCVCNKNIRHVELHDIDCEYFLIMLQEDFLKDVLKNEINDFTEDTSRTFHPIFSSLIRTDFQKECKKESKKEFIAIRHIKQTPPLPAKPLIQNKEYHSSKTLSEHTIYIINSLLIAVTSRKPGWYYNTLNYLCQLLSCFEDTVFYEPTSYLVNTPPHEELFIQISRMIENQHGNISRSELEHQLGYTGDHLTRIIHKYTGMNFIQYAQMFSLLEAERLLTETTMSVSDICMLLGYSNRTYFYQIFKEKYGLPPKEWRIQIRSKN</sequence>
<evidence type="ECO:0000313" key="8">
    <source>
        <dbReference type="Proteomes" id="UP000286595"/>
    </source>
</evidence>
<dbReference type="PROSITE" id="PS01124">
    <property type="entry name" value="HTH_ARAC_FAMILY_2"/>
    <property type="match status" value="1"/>
</dbReference>
<dbReference type="GO" id="GO:0043565">
    <property type="term" value="F:sequence-specific DNA binding"/>
    <property type="evidence" value="ECO:0007669"/>
    <property type="project" value="InterPro"/>
</dbReference>
<dbReference type="SUPFAM" id="SSF51182">
    <property type="entry name" value="RmlC-like cupins"/>
    <property type="match status" value="1"/>
</dbReference>
<dbReference type="PANTHER" id="PTHR43280">
    <property type="entry name" value="ARAC-FAMILY TRANSCRIPTIONAL REGULATOR"/>
    <property type="match status" value="1"/>
</dbReference>
<dbReference type="GO" id="GO:0003700">
    <property type="term" value="F:DNA-binding transcription factor activity"/>
    <property type="evidence" value="ECO:0007669"/>
    <property type="project" value="InterPro"/>
</dbReference>
<dbReference type="Pfam" id="PF12833">
    <property type="entry name" value="HTH_18"/>
    <property type="match status" value="1"/>
</dbReference>
<evidence type="ECO:0000259" key="4">
    <source>
        <dbReference type="PROSITE" id="PS01124"/>
    </source>
</evidence>
<dbReference type="PANTHER" id="PTHR43280:SF28">
    <property type="entry name" value="HTH-TYPE TRANSCRIPTIONAL ACTIVATOR RHAS"/>
    <property type="match status" value="1"/>
</dbReference>
<dbReference type="EMBL" id="QRXY01000018">
    <property type="protein sequence ID" value="RGU43929.1"/>
    <property type="molecule type" value="Genomic_DNA"/>
</dbReference>
<dbReference type="EMBL" id="QRIM01000021">
    <property type="protein sequence ID" value="RHG57416.1"/>
    <property type="molecule type" value="Genomic_DNA"/>
</dbReference>
<dbReference type="Gene3D" id="2.60.120.10">
    <property type="entry name" value="Jelly Rolls"/>
    <property type="match status" value="1"/>
</dbReference>
<comment type="caution">
    <text evidence="6">The sequence shown here is derived from an EMBL/GenBank/DDBJ whole genome shotgun (WGS) entry which is preliminary data.</text>
</comment>
<keyword evidence="2" id="KW-0238">DNA-binding</keyword>
<keyword evidence="3" id="KW-0804">Transcription</keyword>
<proteinExistence type="predicted"/>
<name>A0A3R6GCM5_9FIRM</name>
<evidence type="ECO:0000313" key="5">
    <source>
        <dbReference type="EMBL" id="RGU43929.1"/>
    </source>
</evidence>
<organism evidence="6 8">
    <name type="scientific">Coprococcus comes</name>
    <dbReference type="NCBI Taxonomy" id="410072"/>
    <lineage>
        <taxon>Bacteria</taxon>
        <taxon>Bacillati</taxon>
        <taxon>Bacillota</taxon>
        <taxon>Clostridia</taxon>
        <taxon>Lachnospirales</taxon>
        <taxon>Lachnospiraceae</taxon>
        <taxon>Coprococcus</taxon>
    </lineage>
</organism>
<dbReference type="InterPro" id="IPR020449">
    <property type="entry name" value="Tscrpt_reg_AraC-type_HTH"/>
</dbReference>
<dbReference type="InterPro" id="IPR014710">
    <property type="entry name" value="RmlC-like_jellyroll"/>
</dbReference>
<protein>
    <submittedName>
        <fullName evidence="6">AraC family transcriptional regulator</fullName>
    </submittedName>
</protein>
<evidence type="ECO:0000256" key="1">
    <source>
        <dbReference type="ARBA" id="ARBA00023015"/>
    </source>
</evidence>
<dbReference type="InterPro" id="IPR018060">
    <property type="entry name" value="HTH_AraC"/>
</dbReference>
<evidence type="ECO:0000313" key="7">
    <source>
        <dbReference type="Proteomes" id="UP000285693"/>
    </source>
</evidence>
<dbReference type="Gene3D" id="1.10.10.60">
    <property type="entry name" value="Homeodomain-like"/>
    <property type="match status" value="2"/>
</dbReference>
<dbReference type="InterPro" id="IPR009057">
    <property type="entry name" value="Homeodomain-like_sf"/>
</dbReference>
<evidence type="ECO:0000313" key="6">
    <source>
        <dbReference type="EMBL" id="RHG57416.1"/>
    </source>
</evidence>
<gene>
    <name evidence="6" type="ORF">DW252_14780</name>
    <name evidence="5" type="ORF">DWW65_13070</name>
</gene>
<feature type="domain" description="HTH araC/xylS-type" evidence="4">
    <location>
        <begin position="283"/>
        <end position="384"/>
    </location>
</feature>
<dbReference type="SMART" id="SM00342">
    <property type="entry name" value="HTH_ARAC"/>
    <property type="match status" value="1"/>
</dbReference>
<dbReference type="PRINTS" id="PR00032">
    <property type="entry name" value="HTHARAC"/>
</dbReference>
<dbReference type="Proteomes" id="UP000285693">
    <property type="component" value="Unassembled WGS sequence"/>
</dbReference>
<dbReference type="Proteomes" id="UP000286595">
    <property type="component" value="Unassembled WGS sequence"/>
</dbReference>
<dbReference type="AlphaFoldDB" id="A0A3R6GCM5"/>
<keyword evidence="1" id="KW-0805">Transcription regulation</keyword>
<accession>A0A3R6GCM5</accession>
<reference evidence="7 8" key="1">
    <citation type="submission" date="2018-08" db="EMBL/GenBank/DDBJ databases">
        <title>A genome reference for cultivated species of the human gut microbiota.</title>
        <authorList>
            <person name="Zou Y."/>
            <person name="Xue W."/>
            <person name="Luo G."/>
        </authorList>
    </citation>
    <scope>NUCLEOTIDE SEQUENCE [LARGE SCALE GENOMIC DNA]</scope>
    <source>
        <strain evidence="5 7">AF16-31</strain>
        <strain evidence="6 8">AM22-12LB</strain>
    </source>
</reference>
<dbReference type="InterPro" id="IPR011051">
    <property type="entry name" value="RmlC_Cupin_sf"/>
</dbReference>
<dbReference type="RefSeq" id="WP_117824400.1">
    <property type="nucleotide sequence ID" value="NZ_JAAIOQ010000023.1"/>
</dbReference>
<dbReference type="SUPFAM" id="SSF46689">
    <property type="entry name" value="Homeodomain-like"/>
    <property type="match status" value="1"/>
</dbReference>